<evidence type="ECO:0000313" key="9">
    <source>
        <dbReference type="EMBL" id="SFW73376.1"/>
    </source>
</evidence>
<dbReference type="PROSITE" id="PS00063">
    <property type="entry name" value="ALDOKETO_REDUCTASE_3"/>
    <property type="match status" value="1"/>
</dbReference>
<evidence type="ECO:0000256" key="7">
    <source>
        <dbReference type="SAM" id="MobiDB-lite"/>
    </source>
</evidence>
<dbReference type="PROSITE" id="PS00062">
    <property type="entry name" value="ALDOKETO_REDUCTASE_2"/>
    <property type="match status" value="1"/>
</dbReference>
<evidence type="ECO:0000256" key="2">
    <source>
        <dbReference type="ARBA" id="ARBA00022857"/>
    </source>
</evidence>
<dbReference type="InterPro" id="IPR018170">
    <property type="entry name" value="Aldo/ket_reductase_CS"/>
</dbReference>
<dbReference type="Pfam" id="PF00248">
    <property type="entry name" value="Aldo_ket_red"/>
    <property type="match status" value="1"/>
</dbReference>
<feature type="binding site" evidence="5">
    <location>
        <position position="118"/>
    </location>
    <ligand>
        <name>substrate</name>
    </ligand>
</feature>
<feature type="site" description="Lowers pKa of active site Tyr" evidence="6">
    <location>
        <position position="85"/>
    </location>
</feature>
<dbReference type="InterPro" id="IPR023210">
    <property type="entry name" value="NADP_OxRdtase_dom"/>
</dbReference>
<dbReference type="EMBL" id="FPJG01000006">
    <property type="protein sequence ID" value="SFW73376.1"/>
    <property type="molecule type" value="Genomic_DNA"/>
</dbReference>
<dbReference type="InterPro" id="IPR036812">
    <property type="entry name" value="NAD(P)_OxRdtase_dom_sf"/>
</dbReference>
<dbReference type="STRING" id="546364.SAMN04489730_3604"/>
<evidence type="ECO:0000256" key="1">
    <source>
        <dbReference type="ARBA" id="ARBA00007905"/>
    </source>
</evidence>
<dbReference type="PRINTS" id="PR00069">
    <property type="entry name" value="ALDKETRDTASE"/>
</dbReference>
<evidence type="ECO:0000256" key="5">
    <source>
        <dbReference type="PIRSR" id="PIRSR000097-2"/>
    </source>
</evidence>
<dbReference type="PANTHER" id="PTHR43827">
    <property type="entry name" value="2,5-DIKETO-D-GLUCONIC ACID REDUCTASE"/>
    <property type="match status" value="1"/>
</dbReference>
<dbReference type="PIRSF" id="PIRSF000097">
    <property type="entry name" value="AKR"/>
    <property type="match status" value="1"/>
</dbReference>
<dbReference type="PANTHER" id="PTHR43827:SF3">
    <property type="entry name" value="NADP-DEPENDENT OXIDOREDUCTASE DOMAIN-CONTAINING PROTEIN"/>
    <property type="match status" value="1"/>
</dbReference>
<name>A0A1K1RMJ3_9PSEU</name>
<dbReference type="Gene3D" id="3.20.20.100">
    <property type="entry name" value="NADP-dependent oxidoreductase domain"/>
    <property type="match status" value="1"/>
</dbReference>
<dbReference type="AlphaFoldDB" id="A0A1K1RMJ3"/>
<evidence type="ECO:0000256" key="6">
    <source>
        <dbReference type="PIRSR" id="PIRSR000097-3"/>
    </source>
</evidence>
<dbReference type="SUPFAM" id="SSF51430">
    <property type="entry name" value="NAD(P)-linked oxidoreductase"/>
    <property type="match status" value="1"/>
</dbReference>
<dbReference type="InterPro" id="IPR020471">
    <property type="entry name" value="AKR"/>
</dbReference>
<proteinExistence type="inferred from homology"/>
<feature type="domain" description="NADP-dependent oxidoreductase" evidence="8">
    <location>
        <begin position="33"/>
        <end position="268"/>
    </location>
</feature>
<feature type="active site" description="Proton donor" evidence="4">
    <location>
        <position position="60"/>
    </location>
</feature>
<dbReference type="FunFam" id="3.20.20.100:FF:000015">
    <property type="entry name" value="Oxidoreductase, aldo/keto reductase family"/>
    <property type="match status" value="1"/>
</dbReference>
<reference evidence="10" key="1">
    <citation type="submission" date="2016-11" db="EMBL/GenBank/DDBJ databases">
        <authorList>
            <person name="Varghese N."/>
            <person name="Submissions S."/>
        </authorList>
    </citation>
    <scope>NUCLEOTIDE SEQUENCE [LARGE SCALE GENOMIC DNA]</scope>
    <source>
        <strain evidence="10">DSM 44671</strain>
    </source>
</reference>
<evidence type="ECO:0000256" key="3">
    <source>
        <dbReference type="ARBA" id="ARBA00023002"/>
    </source>
</evidence>
<dbReference type="PROSITE" id="PS00798">
    <property type="entry name" value="ALDOKETO_REDUCTASE_1"/>
    <property type="match status" value="1"/>
</dbReference>
<evidence type="ECO:0000259" key="8">
    <source>
        <dbReference type="Pfam" id="PF00248"/>
    </source>
</evidence>
<evidence type="ECO:0000256" key="4">
    <source>
        <dbReference type="PIRSR" id="PIRSR000097-1"/>
    </source>
</evidence>
<dbReference type="Proteomes" id="UP000182740">
    <property type="component" value="Unassembled WGS sequence"/>
</dbReference>
<dbReference type="GO" id="GO:0016616">
    <property type="term" value="F:oxidoreductase activity, acting on the CH-OH group of donors, NAD or NADP as acceptor"/>
    <property type="evidence" value="ECO:0007669"/>
    <property type="project" value="UniProtKB-ARBA"/>
</dbReference>
<comment type="similarity">
    <text evidence="1">Belongs to the aldo/keto reductase family.</text>
</comment>
<keyword evidence="2" id="KW-0521">NADP</keyword>
<keyword evidence="10" id="KW-1185">Reference proteome</keyword>
<evidence type="ECO:0000313" key="10">
    <source>
        <dbReference type="Proteomes" id="UP000182740"/>
    </source>
</evidence>
<keyword evidence="3" id="KW-0560">Oxidoreductase</keyword>
<gene>
    <name evidence="9" type="ORF">SAMN04489730_3604</name>
</gene>
<feature type="region of interest" description="Disordered" evidence="7">
    <location>
        <begin position="265"/>
        <end position="286"/>
    </location>
</feature>
<sequence length="286" mass="31497">MNHPPKGTLVTSVPVIELNNGVRMPQLGYGVFQIPDDETATAVKAALDAGYRSIDTAALYGNEKGVGQAIAESGIARDELFVTTKLWNSAQGYDSALKAFDASMAKLGLEQLDLYLIHWPTPERDRYLDTWKAFEKLYADGRVRAIGVSNFQPAHLTRLMDASDVVPAVNQIELHPYLQQQEVREFDAKHGIATEAWSPLAKGGSLLGDPVVADLAVKHSRTPAQIVLRWHLQLGNVVIPKSVTPSRIEENFDLFDFTLSEEEMESLTPLDRGERTGPDPDTFNAA</sequence>
<organism evidence="9 10">
    <name type="scientific">Amycolatopsis australiensis</name>
    <dbReference type="NCBI Taxonomy" id="546364"/>
    <lineage>
        <taxon>Bacteria</taxon>
        <taxon>Bacillati</taxon>
        <taxon>Actinomycetota</taxon>
        <taxon>Actinomycetes</taxon>
        <taxon>Pseudonocardiales</taxon>
        <taxon>Pseudonocardiaceae</taxon>
        <taxon>Amycolatopsis</taxon>
    </lineage>
</organism>
<accession>A0A1K1RMJ3</accession>
<protein>
    <submittedName>
        <fullName evidence="9">Aldo/keto reductase</fullName>
    </submittedName>
</protein>